<dbReference type="PANTHER" id="PTHR38095">
    <property type="entry name" value="ANAEROBIC DIMETHYL SULFOXIDE REDUCTASE CHAIN YNFH"/>
    <property type="match status" value="1"/>
</dbReference>
<dbReference type="GO" id="GO:0009390">
    <property type="term" value="C:dimethyl sulfoxide reductase complex"/>
    <property type="evidence" value="ECO:0007669"/>
    <property type="project" value="TreeGrafter"/>
</dbReference>
<dbReference type="Pfam" id="PF04976">
    <property type="entry name" value="DmsC"/>
    <property type="match status" value="1"/>
</dbReference>
<dbReference type="AlphaFoldDB" id="A0A1H4F6A5"/>
<gene>
    <name evidence="2" type="ORF">SAMN05660964_02844</name>
</gene>
<feature type="transmembrane region" description="Helical" evidence="1">
    <location>
        <begin position="43"/>
        <end position="69"/>
    </location>
</feature>
<feature type="transmembrane region" description="Helical" evidence="1">
    <location>
        <begin position="193"/>
        <end position="211"/>
    </location>
</feature>
<keyword evidence="3" id="KW-1185">Reference proteome</keyword>
<dbReference type="GO" id="GO:0019645">
    <property type="term" value="P:anaerobic electron transport chain"/>
    <property type="evidence" value="ECO:0007669"/>
    <property type="project" value="InterPro"/>
</dbReference>
<dbReference type="PANTHER" id="PTHR38095:SF1">
    <property type="entry name" value="ANAEROBIC DIMETHYL SULFOXIDE REDUCTASE CHAIN YNFH"/>
    <property type="match status" value="1"/>
</dbReference>
<feature type="transmembrane region" description="Helical" evidence="1">
    <location>
        <begin position="129"/>
        <end position="151"/>
    </location>
</feature>
<feature type="transmembrane region" description="Helical" evidence="1">
    <location>
        <begin position="290"/>
        <end position="310"/>
    </location>
</feature>
<feature type="transmembrane region" description="Helical" evidence="1">
    <location>
        <begin position="163"/>
        <end position="181"/>
    </location>
</feature>
<evidence type="ECO:0000256" key="1">
    <source>
        <dbReference type="SAM" id="Phobius"/>
    </source>
</evidence>
<keyword evidence="1" id="KW-0472">Membrane</keyword>
<keyword evidence="1" id="KW-1133">Transmembrane helix</keyword>
<accession>A0A1H4F6A5</accession>
<dbReference type="GO" id="GO:0009389">
    <property type="term" value="F:dimethyl sulfoxide reductase activity"/>
    <property type="evidence" value="ECO:0007669"/>
    <property type="project" value="TreeGrafter"/>
</dbReference>
<feature type="transmembrane region" description="Helical" evidence="1">
    <location>
        <begin position="266"/>
        <end position="284"/>
    </location>
</feature>
<proteinExistence type="predicted"/>
<keyword evidence="1" id="KW-0812">Transmembrane</keyword>
<feature type="transmembrane region" description="Helical" evidence="1">
    <location>
        <begin position="90"/>
        <end position="109"/>
    </location>
</feature>
<sequence length="325" mass="35666">MHPAFSVIFLTTLIGAGQGLFLALYTGQVYNTFGVVGDAMPQQALYIAGTVIVTVLMALGLFASFFHLGRPERAWRAATMWRTSWLAREVIVLPAFAGTAFIWGALHYLGIDPVIFTTGTVEVKLTLLVGLVAGVLAFLLYVCTGMIYAAVKFIQEWATPLTIVNYTLLGLASGFSLAAALSAHYCSTLVDAYALWALVFTLVGFVSRMFALRRNGRLKRKSTACTAIGVRHPKITQISQGAMGGSFNTREFFHHKSPQFLQTVKVFFLIAVFIVPVTLVVIGWSNQFAVVLLAAALIQYVGLLAERWFFFAQANHPQNLYYQAT</sequence>
<reference evidence="2 3" key="1">
    <citation type="submission" date="2016-10" db="EMBL/GenBank/DDBJ databases">
        <authorList>
            <person name="de Groot N.N."/>
        </authorList>
    </citation>
    <scope>NUCLEOTIDE SEQUENCE [LARGE SCALE GENOMIC DNA]</scope>
    <source>
        <strain evidence="2 3">DSM 21228</strain>
    </source>
</reference>
<evidence type="ECO:0000313" key="3">
    <source>
        <dbReference type="Proteomes" id="UP000199397"/>
    </source>
</evidence>
<dbReference type="OrthoDB" id="5520897at2"/>
<dbReference type="InterPro" id="IPR007059">
    <property type="entry name" value="DmsC"/>
</dbReference>
<protein>
    <submittedName>
        <fullName evidence="2">DMSO reductase anchor subunit</fullName>
    </submittedName>
</protein>
<evidence type="ECO:0000313" key="2">
    <source>
        <dbReference type="EMBL" id="SEA92328.1"/>
    </source>
</evidence>
<dbReference type="GO" id="GO:0005886">
    <property type="term" value="C:plasma membrane"/>
    <property type="evidence" value="ECO:0007669"/>
    <property type="project" value="TreeGrafter"/>
</dbReference>
<dbReference type="RefSeq" id="WP_093069680.1">
    <property type="nucleotide sequence ID" value="NZ_FNQP01000018.1"/>
</dbReference>
<dbReference type="Proteomes" id="UP000199397">
    <property type="component" value="Unassembled WGS sequence"/>
</dbReference>
<dbReference type="STRING" id="525918.SAMN05660964_02844"/>
<name>A0A1H4F6A5_9GAMM</name>
<organism evidence="2 3">
    <name type="scientific">Thiothrix caldifontis</name>
    <dbReference type="NCBI Taxonomy" id="525918"/>
    <lineage>
        <taxon>Bacteria</taxon>
        <taxon>Pseudomonadati</taxon>
        <taxon>Pseudomonadota</taxon>
        <taxon>Gammaproteobacteria</taxon>
        <taxon>Thiotrichales</taxon>
        <taxon>Thiotrichaceae</taxon>
        <taxon>Thiothrix</taxon>
    </lineage>
</organism>
<dbReference type="EMBL" id="FNQP01000018">
    <property type="protein sequence ID" value="SEA92328.1"/>
    <property type="molecule type" value="Genomic_DNA"/>
</dbReference>